<evidence type="ECO:0000313" key="2">
    <source>
        <dbReference type="Proteomes" id="UP000253744"/>
    </source>
</evidence>
<organism evidence="1 2">
    <name type="scientific">Deinococcus wulumuqiensis</name>
    <dbReference type="NCBI Taxonomy" id="980427"/>
    <lineage>
        <taxon>Bacteria</taxon>
        <taxon>Thermotogati</taxon>
        <taxon>Deinococcota</taxon>
        <taxon>Deinococci</taxon>
        <taxon>Deinococcales</taxon>
        <taxon>Deinococcaceae</taxon>
        <taxon>Deinococcus</taxon>
    </lineage>
</organism>
<dbReference type="EMBL" id="CP031163">
    <property type="protein sequence ID" value="AXH00581.1"/>
    <property type="molecule type" value="Genomic_DNA"/>
</dbReference>
<accession>A0A345ILK8</accession>
<dbReference type="AlphaFoldDB" id="A0A345ILK8"/>
<keyword evidence="1" id="KW-0614">Plasmid</keyword>
<dbReference type="KEGG" id="dwu:DVJ83_15535"/>
<sequence>MHLIYVDSEGPVAATYTEQLAERAVLSLRAAKPGKRIWRRQAPVEDVERYKVEVLLTPADTRVCDQWEVRLKDGKLEAKQREQTLAGLAMRGGHVTGEIVWGFGRHRGEAEQFLWKAKKEGPQEPTIPFRLEDLVI</sequence>
<geneLocation type="plasmid" evidence="2">
    <name>pdrdi</name>
</geneLocation>
<dbReference type="Proteomes" id="UP000253744">
    <property type="component" value="Plasmid pDrdI"/>
</dbReference>
<reference evidence="1 2" key="1">
    <citation type="submission" date="2018-07" db="EMBL/GenBank/DDBJ databases">
        <title>Complete Genome and Methylome Analysis of Deinococcus wulumuqiensis NEB 479.</title>
        <authorList>
            <person name="Fomenkov A."/>
            <person name="Luyten Y."/>
            <person name="Vincze T."/>
            <person name="Anton B.P."/>
            <person name="Clark T."/>
            <person name="Roberts R.J."/>
            <person name="Morgan R.D."/>
        </authorList>
    </citation>
    <scope>NUCLEOTIDE SEQUENCE [LARGE SCALE GENOMIC DNA]</scope>
    <source>
        <strain evidence="1 2">NEB 479</strain>
        <plasmid evidence="2">Plasmid pdrdi</plasmid>
    </source>
</reference>
<gene>
    <name evidence="1" type="ORF">DVJ83_15535</name>
</gene>
<protein>
    <submittedName>
        <fullName evidence="1">Uncharacterized protein</fullName>
    </submittedName>
</protein>
<evidence type="ECO:0000313" key="1">
    <source>
        <dbReference type="EMBL" id="AXH00581.1"/>
    </source>
</evidence>
<name>A0A345ILK8_9DEIO</name>
<dbReference type="RefSeq" id="WP_114673239.1">
    <property type="nucleotide sequence ID" value="NZ_CP031163.1"/>
</dbReference>
<proteinExistence type="predicted"/>